<evidence type="ECO:0008006" key="3">
    <source>
        <dbReference type="Google" id="ProtNLM"/>
    </source>
</evidence>
<dbReference type="Proteomes" id="UP000184301">
    <property type="component" value="Unassembled WGS sequence"/>
</dbReference>
<dbReference type="AlphaFoldDB" id="A0A1M6TJ04"/>
<proteinExistence type="predicted"/>
<dbReference type="SUPFAM" id="SSF53098">
    <property type="entry name" value="Ribonuclease H-like"/>
    <property type="match status" value="1"/>
</dbReference>
<organism evidence="1 2">
    <name type="scientific">Hespellia stercorisuis DSM 15480</name>
    <dbReference type="NCBI Taxonomy" id="1121950"/>
    <lineage>
        <taxon>Bacteria</taxon>
        <taxon>Bacillati</taxon>
        <taxon>Bacillota</taxon>
        <taxon>Clostridia</taxon>
        <taxon>Lachnospirales</taxon>
        <taxon>Lachnospiraceae</taxon>
        <taxon>Hespellia</taxon>
    </lineage>
</organism>
<dbReference type="OrthoDB" id="2066538at2"/>
<evidence type="ECO:0000313" key="2">
    <source>
        <dbReference type="Proteomes" id="UP000184301"/>
    </source>
</evidence>
<protein>
    <recommendedName>
        <fullName evidence="3">Integrase core domain-containing protein</fullName>
    </recommendedName>
</protein>
<gene>
    <name evidence="1" type="ORF">SAMN02745243_03247</name>
</gene>
<evidence type="ECO:0000313" key="1">
    <source>
        <dbReference type="EMBL" id="SHK57062.1"/>
    </source>
</evidence>
<dbReference type="RefSeq" id="WP_073112381.1">
    <property type="nucleotide sequence ID" value="NZ_FQZY01000060.1"/>
</dbReference>
<sequence length="184" mass="21035">MADKNNHILHLYEYQDIPEEIVQWKDDEDITSMSVELIKDKIPNLLCIGTGTYKTSRDGEIYLCALINPENGVVVSYAIGVHRSAELVGKALSFLQSDSRKITLRSSRNPLYRSKIYFDILKQYGITAEYTLPGTRGMVASVSTFFSQLMRKKGSYEFVTWQDAVDWLEKYISVKCSRREADGK</sequence>
<accession>A0A1M6TJ04</accession>
<dbReference type="InterPro" id="IPR012337">
    <property type="entry name" value="RNaseH-like_sf"/>
</dbReference>
<dbReference type="EMBL" id="FQZY01000060">
    <property type="protein sequence ID" value="SHK57062.1"/>
    <property type="molecule type" value="Genomic_DNA"/>
</dbReference>
<dbReference type="STRING" id="1121950.SAMN02745243_03247"/>
<reference evidence="1 2" key="1">
    <citation type="submission" date="2016-11" db="EMBL/GenBank/DDBJ databases">
        <authorList>
            <person name="Jaros S."/>
            <person name="Januszkiewicz K."/>
            <person name="Wedrychowicz H."/>
        </authorList>
    </citation>
    <scope>NUCLEOTIDE SEQUENCE [LARGE SCALE GENOMIC DNA]</scope>
    <source>
        <strain evidence="1 2">DSM 15480</strain>
    </source>
</reference>
<name>A0A1M6TJ04_9FIRM</name>
<keyword evidence="2" id="KW-1185">Reference proteome</keyword>